<dbReference type="EMBL" id="JAQOWY010000829">
    <property type="protein sequence ID" value="KAK1838443.1"/>
    <property type="molecule type" value="Genomic_DNA"/>
</dbReference>
<keyword evidence="2" id="KW-1185">Reference proteome</keyword>
<reference evidence="1" key="1">
    <citation type="submission" date="2023-01" db="EMBL/GenBank/DDBJ databases">
        <title>Colletotrichum chrysophilum M932 genome sequence.</title>
        <authorList>
            <person name="Baroncelli R."/>
        </authorList>
    </citation>
    <scope>NUCLEOTIDE SEQUENCE</scope>
    <source>
        <strain evidence="1">M932</strain>
    </source>
</reference>
<dbReference type="Proteomes" id="UP001243330">
    <property type="component" value="Unassembled WGS sequence"/>
</dbReference>
<name>A0AAD9E887_9PEZI</name>
<protein>
    <submittedName>
        <fullName evidence="1">Uncharacterized protein</fullName>
    </submittedName>
</protein>
<accession>A0AAD9E887</accession>
<gene>
    <name evidence="1" type="ORF">CCHR01_18935</name>
</gene>
<proteinExistence type="predicted"/>
<dbReference type="AlphaFoldDB" id="A0AAD9E887"/>
<evidence type="ECO:0000313" key="1">
    <source>
        <dbReference type="EMBL" id="KAK1838443.1"/>
    </source>
</evidence>
<sequence>MTSAGVQQAVARAPSSNEVQTQCAFPILRRKSPQESVAGLCKMTVVCVFMQDTAPAG</sequence>
<evidence type="ECO:0000313" key="2">
    <source>
        <dbReference type="Proteomes" id="UP001243330"/>
    </source>
</evidence>
<comment type="caution">
    <text evidence="1">The sequence shown here is derived from an EMBL/GenBank/DDBJ whole genome shotgun (WGS) entry which is preliminary data.</text>
</comment>
<organism evidence="1 2">
    <name type="scientific">Colletotrichum chrysophilum</name>
    <dbReference type="NCBI Taxonomy" id="1836956"/>
    <lineage>
        <taxon>Eukaryota</taxon>
        <taxon>Fungi</taxon>
        <taxon>Dikarya</taxon>
        <taxon>Ascomycota</taxon>
        <taxon>Pezizomycotina</taxon>
        <taxon>Sordariomycetes</taxon>
        <taxon>Hypocreomycetidae</taxon>
        <taxon>Glomerellales</taxon>
        <taxon>Glomerellaceae</taxon>
        <taxon>Colletotrichum</taxon>
        <taxon>Colletotrichum gloeosporioides species complex</taxon>
    </lineage>
</organism>